<protein>
    <submittedName>
        <fullName evidence="1">Uncharacterized protein</fullName>
    </submittedName>
</protein>
<keyword evidence="2" id="KW-1185">Reference proteome</keyword>
<dbReference type="EMBL" id="BPUB01000001">
    <property type="protein sequence ID" value="GJG57368.1"/>
    <property type="molecule type" value="Genomic_DNA"/>
</dbReference>
<comment type="caution">
    <text evidence="1">The sequence shown here is derived from an EMBL/GenBank/DDBJ whole genome shotgun (WGS) entry which is preliminary data.</text>
</comment>
<accession>A0A9R1C7C7</accession>
<evidence type="ECO:0000313" key="2">
    <source>
        <dbReference type="Proteomes" id="UP000825483"/>
    </source>
</evidence>
<proteinExistence type="predicted"/>
<organism evidence="1 2">
    <name type="scientific">Prevotella lacticifex</name>
    <dbReference type="NCBI Taxonomy" id="2854755"/>
    <lineage>
        <taxon>Bacteria</taxon>
        <taxon>Pseudomonadati</taxon>
        <taxon>Bacteroidota</taxon>
        <taxon>Bacteroidia</taxon>
        <taxon>Bacteroidales</taxon>
        <taxon>Prevotellaceae</taxon>
        <taxon>Prevotella</taxon>
    </lineage>
</organism>
<gene>
    <name evidence="1" type="ORF">PRLR5076_02190</name>
</gene>
<name>A0A9R1C7C7_9BACT</name>
<reference evidence="1" key="1">
    <citation type="journal article" date="2022" name="Int. J. Syst. Evol. Microbiol.">
        <title>Prevotella lacticifex sp. nov., isolated from the rumen of cows.</title>
        <authorList>
            <person name="Shinkai T."/>
            <person name="Ikeyama N."/>
            <person name="Kumagai M."/>
            <person name="Ohmori H."/>
            <person name="Sakamoto M."/>
            <person name="Ohkuma M."/>
            <person name="Mitsumori M."/>
        </authorList>
    </citation>
    <scope>NUCLEOTIDE SEQUENCE</scope>
    <source>
        <strain evidence="1">R5076</strain>
    </source>
</reference>
<sequence length="159" mass="18105">MNMKQRNTTFTECEIKETVTSCQTIIMWLTSTSLSDGIKYKQIDDNVRSLKTIECIFAYMYTEVGKYGNIADVIDTGNEIYARYTLAASLVFSEPKAMRECLDKLPVTWIGITNFVKGLAENEKEPAVKTLHKSITTIDNAIKDLLVMQIVQEKNEVWC</sequence>
<dbReference type="Proteomes" id="UP000825483">
    <property type="component" value="Unassembled WGS sequence"/>
</dbReference>
<evidence type="ECO:0000313" key="1">
    <source>
        <dbReference type="EMBL" id="GJG57368.1"/>
    </source>
</evidence>
<dbReference type="AlphaFoldDB" id="A0A9R1C7C7"/>